<evidence type="ECO:0000256" key="1">
    <source>
        <dbReference type="SAM" id="Coils"/>
    </source>
</evidence>
<comment type="caution">
    <text evidence="3">The sequence shown here is derived from an EMBL/GenBank/DDBJ whole genome shotgun (WGS) entry which is preliminary data.</text>
</comment>
<feature type="transmembrane region" description="Helical" evidence="2">
    <location>
        <begin position="38"/>
        <end position="60"/>
    </location>
</feature>
<keyword evidence="2" id="KW-0812">Transmembrane</keyword>
<evidence type="ECO:0000256" key="2">
    <source>
        <dbReference type="SAM" id="Phobius"/>
    </source>
</evidence>
<sequence>MSHKLIYILISAICILGTLYFAAINTQSIECSFVGQKFTVSLALIVVKLFVLGGATAFCLQRLRRREEKSEQKQLEWKAQDAKLQVEIQGDTVKLLEAKIATLETALEKALKKKN</sequence>
<gene>
    <name evidence="3" type="ORF">J0M35_20540</name>
</gene>
<protein>
    <recommendedName>
        <fullName evidence="5">DUF1049 domain-containing protein</fullName>
    </recommendedName>
</protein>
<evidence type="ECO:0008006" key="5">
    <source>
        <dbReference type="Google" id="ProtNLM"/>
    </source>
</evidence>
<name>A0A8J7PIN2_9BACT</name>
<keyword evidence="1" id="KW-0175">Coiled coil</keyword>
<accession>A0A8J7PIN2</accession>
<proteinExistence type="predicted"/>
<dbReference type="Proteomes" id="UP000664277">
    <property type="component" value="Unassembled WGS sequence"/>
</dbReference>
<dbReference type="AlphaFoldDB" id="A0A8J7PIN2"/>
<dbReference type="EMBL" id="JAFLCK010000053">
    <property type="protein sequence ID" value="MBN8662768.1"/>
    <property type="molecule type" value="Genomic_DNA"/>
</dbReference>
<keyword evidence="2" id="KW-1133">Transmembrane helix</keyword>
<reference evidence="3" key="1">
    <citation type="submission" date="2021-02" db="EMBL/GenBank/DDBJ databases">
        <title>Genome-Resolved Metagenomics of a Microbial Community Performing Photosynthetic Biological Nutrient Removal.</title>
        <authorList>
            <person name="Mcdaniel E.A."/>
        </authorList>
    </citation>
    <scope>NUCLEOTIDE SEQUENCE</scope>
    <source>
        <strain evidence="3">UWPOB_OBS1</strain>
    </source>
</reference>
<organism evidence="3 4">
    <name type="scientific">Candidatus Obscuribacter phosphatis</name>
    <dbReference type="NCBI Taxonomy" id="1906157"/>
    <lineage>
        <taxon>Bacteria</taxon>
        <taxon>Bacillati</taxon>
        <taxon>Candidatus Melainabacteria</taxon>
        <taxon>Candidatus Obscuribacterales</taxon>
        <taxon>Candidatus Obscuribacteraceae</taxon>
        <taxon>Candidatus Obscuribacter</taxon>
    </lineage>
</organism>
<feature type="coiled-coil region" evidence="1">
    <location>
        <begin position="60"/>
        <end position="113"/>
    </location>
</feature>
<evidence type="ECO:0000313" key="3">
    <source>
        <dbReference type="EMBL" id="MBN8662768.1"/>
    </source>
</evidence>
<feature type="transmembrane region" description="Helical" evidence="2">
    <location>
        <begin position="5"/>
        <end position="26"/>
    </location>
</feature>
<evidence type="ECO:0000313" key="4">
    <source>
        <dbReference type="Proteomes" id="UP000664277"/>
    </source>
</evidence>
<keyword evidence="2" id="KW-0472">Membrane</keyword>